<dbReference type="EMBL" id="LCIE01000009">
    <property type="protein sequence ID" value="KKT49275.1"/>
    <property type="molecule type" value="Genomic_DNA"/>
</dbReference>
<comment type="caution">
    <text evidence="1">The sequence shown here is derived from an EMBL/GenBank/DDBJ whole genome shotgun (WGS) entry which is preliminary data.</text>
</comment>
<name>A0A0G1HQS0_9BACT</name>
<dbReference type="AlphaFoldDB" id="A0A0G1HQS0"/>
<organism evidence="1 2">
    <name type="scientific">Candidatus Collierbacteria bacterium GW2011_GWC2_44_18</name>
    <dbReference type="NCBI Taxonomy" id="1618392"/>
    <lineage>
        <taxon>Bacteria</taxon>
        <taxon>Candidatus Collieribacteriota</taxon>
    </lineage>
</organism>
<dbReference type="STRING" id="1618392.UW41_C0009G0042"/>
<accession>A0A0G1HQS0</accession>
<protein>
    <submittedName>
        <fullName evidence="1">Uncharacterized protein</fullName>
    </submittedName>
</protein>
<evidence type="ECO:0000313" key="1">
    <source>
        <dbReference type="EMBL" id="KKT49275.1"/>
    </source>
</evidence>
<evidence type="ECO:0000313" key="2">
    <source>
        <dbReference type="Proteomes" id="UP000034172"/>
    </source>
</evidence>
<reference evidence="1 2" key="1">
    <citation type="journal article" date="2015" name="Nature">
        <title>rRNA introns, odd ribosomes, and small enigmatic genomes across a large radiation of phyla.</title>
        <authorList>
            <person name="Brown C.T."/>
            <person name="Hug L.A."/>
            <person name="Thomas B.C."/>
            <person name="Sharon I."/>
            <person name="Castelle C.J."/>
            <person name="Singh A."/>
            <person name="Wilkins M.J."/>
            <person name="Williams K.H."/>
            <person name="Banfield J.F."/>
        </authorList>
    </citation>
    <scope>NUCLEOTIDE SEQUENCE [LARGE SCALE GENOMIC DNA]</scope>
</reference>
<dbReference type="Proteomes" id="UP000034172">
    <property type="component" value="Unassembled WGS sequence"/>
</dbReference>
<proteinExistence type="predicted"/>
<gene>
    <name evidence="1" type="ORF">UW41_C0009G0042</name>
</gene>
<sequence>MNTDFFENNMLECNKNNPQYIQYLTGLKDLFQNISKMVESGKLDESKEFLMDKYGVLSPKIDQARSEINKIFFGPLKDSTMEIYLRYSDIYQELSDERVSELTGYDKEISINRLKLFIMQEIRDIENILNQQ</sequence>